<dbReference type="InterPro" id="IPR014001">
    <property type="entry name" value="Helicase_ATP-bd"/>
</dbReference>
<comment type="similarity">
    <text evidence="1 15">Belongs to the helicase family. RecG subfamily.</text>
</comment>
<keyword evidence="9 15" id="KW-0233">DNA recombination</keyword>
<evidence type="ECO:0000313" key="18">
    <source>
        <dbReference type="EMBL" id="AZT90481.1"/>
    </source>
</evidence>
<dbReference type="NCBIfam" id="NF008168">
    <property type="entry name" value="PRK10917.2-2"/>
    <property type="match status" value="1"/>
</dbReference>
<keyword evidence="8" id="KW-0238">DNA-binding</keyword>
<evidence type="ECO:0000313" key="19">
    <source>
        <dbReference type="Proteomes" id="UP000282930"/>
    </source>
</evidence>
<dbReference type="Gene3D" id="2.40.50.140">
    <property type="entry name" value="Nucleic acid-binding proteins"/>
    <property type="match status" value="1"/>
</dbReference>
<dbReference type="InterPro" id="IPR001650">
    <property type="entry name" value="Helicase_C-like"/>
</dbReference>
<proteinExistence type="inferred from homology"/>
<dbReference type="SUPFAM" id="SSF52540">
    <property type="entry name" value="P-loop containing nucleoside triphosphate hydrolases"/>
    <property type="match status" value="2"/>
</dbReference>
<evidence type="ECO:0000256" key="3">
    <source>
        <dbReference type="ARBA" id="ARBA00022741"/>
    </source>
</evidence>
<dbReference type="SUPFAM" id="SSF50249">
    <property type="entry name" value="Nucleic acid-binding proteins"/>
    <property type="match status" value="1"/>
</dbReference>
<keyword evidence="5 15" id="KW-0378">Hydrolase</keyword>
<evidence type="ECO:0000256" key="4">
    <source>
        <dbReference type="ARBA" id="ARBA00022763"/>
    </source>
</evidence>
<reference evidence="18 19" key="1">
    <citation type="submission" date="2018-12" db="EMBL/GenBank/DDBJ databases">
        <title>Genome sequence from the cellulolytic species, Caldicellulosiruptor changbaiensis.</title>
        <authorList>
            <person name="Blumer-Schuette S.E."/>
            <person name="Mendoza C."/>
        </authorList>
    </citation>
    <scope>NUCLEOTIDE SEQUENCE [LARGE SCALE GENOMIC DNA]</scope>
    <source>
        <strain evidence="18 19">CBS-Z</strain>
    </source>
</reference>
<dbReference type="PANTHER" id="PTHR47964:SF1">
    <property type="entry name" value="ATP-DEPENDENT DNA HELICASE HOMOLOG RECG, CHLOROPLASTIC"/>
    <property type="match status" value="1"/>
</dbReference>
<comment type="catalytic activity">
    <reaction evidence="12 15">
        <text>Couples ATP hydrolysis with the unwinding of duplex DNA by translocating in the 3'-5' direction.</text>
        <dbReference type="EC" id="5.6.2.4"/>
    </reaction>
</comment>
<dbReference type="Proteomes" id="UP000282930">
    <property type="component" value="Chromosome"/>
</dbReference>
<feature type="domain" description="Helicase C-terminal" evidence="17">
    <location>
        <begin position="455"/>
        <end position="612"/>
    </location>
</feature>
<dbReference type="EC" id="5.6.2.4" evidence="13 15"/>
<evidence type="ECO:0000256" key="12">
    <source>
        <dbReference type="ARBA" id="ARBA00034617"/>
    </source>
</evidence>
<keyword evidence="11" id="KW-0413">Isomerase</keyword>
<dbReference type="Pfam" id="PF00270">
    <property type="entry name" value="DEAD"/>
    <property type="match status" value="1"/>
</dbReference>
<evidence type="ECO:0000256" key="11">
    <source>
        <dbReference type="ARBA" id="ARBA00023235"/>
    </source>
</evidence>
<keyword evidence="6 15" id="KW-0347">Helicase</keyword>
<dbReference type="NCBIfam" id="TIGR00643">
    <property type="entry name" value="recG"/>
    <property type="match status" value="1"/>
</dbReference>
<organism evidence="18 19">
    <name type="scientific">Caldicellulosiruptor changbaiensis</name>
    <dbReference type="NCBI Taxonomy" id="1222016"/>
    <lineage>
        <taxon>Bacteria</taxon>
        <taxon>Bacillati</taxon>
        <taxon>Bacillota</taxon>
        <taxon>Bacillota incertae sedis</taxon>
        <taxon>Caldicellulosiruptorales</taxon>
        <taxon>Caldicellulosiruptoraceae</taxon>
        <taxon>Caldicellulosiruptor</taxon>
    </lineage>
</organism>
<evidence type="ECO:0000256" key="8">
    <source>
        <dbReference type="ARBA" id="ARBA00023125"/>
    </source>
</evidence>
<keyword evidence="3 15" id="KW-0547">Nucleotide-binding</keyword>
<dbReference type="EMBL" id="CP034791">
    <property type="protein sequence ID" value="AZT90481.1"/>
    <property type="molecule type" value="Genomic_DNA"/>
</dbReference>
<dbReference type="KEGG" id="ccha:ELD05_07380"/>
<dbReference type="Pfam" id="PF19833">
    <property type="entry name" value="RecG_dom3_C"/>
    <property type="match status" value="1"/>
</dbReference>
<dbReference type="PROSITE" id="PS51194">
    <property type="entry name" value="HELICASE_CTER"/>
    <property type="match status" value="1"/>
</dbReference>
<sequence length="679" mass="77617">MKLLEKEIRYLKGVGESREKLFRKLGIKKVEDLLWHIPRKYLDYSKLKKIKELSDGEIESFVGTVCGKPTEIETKSVKIIKIPVEDGTGVVTTVWFNQDYIKSVLKEGEVFCFSGKIERRGFYIEVKNPEFEKYDQNLLHTGRIVPVYNSTEGLSQKVMRNIVNNLLEQVEGQLEDVIPPYIRQKYHLSEINFAMRNIHFPDNMLSLSLARRRLVFEEFYLLQLSLLLLKESIEKNEGVKVQNAKENIEEFKRLLPFELTNAQKRVLDEIADDLESSKQMNRLIQGDVGCGKTVVALAAAYATIKGGYQVALMAPTEVLAIQHYNESKKYFKNGINVRLLIGSTPKREKEVILKEIEYGLCPMVIGTHALIQEDVKFKNLGLAITDEQHRFGVIQRVELTKKGNSPNILVMTATPIPRTLSLVLYGDLDISIIDEMPPGRKKILTYAVDESFRQRVYNFIKKQLDEGRQVYWICPLIEESETLNAKSAVEFAKSLKEGFFKDYNIGCLHGKLSSKERDKVLQEFKEGLIHILVSTTVVEVGINVPNATVMVIENAERFGLAQLHQLRGRVGRGEHQSYCILFNQSDSEISKKRMIAITKSQNGFEIAEMDLKLRGPGDLFGTKQHGLMNFKIADIVSDMEILKEARKAAEETIKLKLVDKTLMERINKQFYNNIENIGL</sequence>
<protein>
    <recommendedName>
        <fullName evidence="2 15">ATP-dependent DNA helicase RecG</fullName>
        <ecNumber evidence="13 15">5.6.2.4</ecNumber>
    </recommendedName>
</protein>
<comment type="function">
    <text evidence="15">Plays a critical role in recombination and DNA repair. Helps process Holliday junction intermediates to mature products by catalyzing branch migration. Has replication fork regression activity, unwinds stalled or blocked replication forks to make a HJ that can be resolved. Has a DNA unwinding activity characteristic of a DNA helicase with 3'-5' polarity.</text>
</comment>
<keyword evidence="10 15" id="KW-0234">DNA repair</keyword>
<dbReference type="NCBIfam" id="NF008165">
    <property type="entry name" value="PRK10917.1-3"/>
    <property type="match status" value="1"/>
</dbReference>
<dbReference type="GO" id="GO:0003677">
    <property type="term" value="F:DNA binding"/>
    <property type="evidence" value="ECO:0007669"/>
    <property type="project" value="UniProtKB-KW"/>
</dbReference>
<dbReference type="CDD" id="cd17992">
    <property type="entry name" value="DEXHc_RecG"/>
    <property type="match status" value="1"/>
</dbReference>
<evidence type="ECO:0000256" key="2">
    <source>
        <dbReference type="ARBA" id="ARBA00017846"/>
    </source>
</evidence>
<dbReference type="PANTHER" id="PTHR47964">
    <property type="entry name" value="ATP-DEPENDENT DNA HELICASE HOMOLOG RECG, CHLOROPLASTIC"/>
    <property type="match status" value="1"/>
</dbReference>
<evidence type="ECO:0000259" key="17">
    <source>
        <dbReference type="PROSITE" id="PS51194"/>
    </source>
</evidence>
<dbReference type="InterPro" id="IPR027417">
    <property type="entry name" value="P-loop_NTPase"/>
</dbReference>
<comment type="catalytic activity">
    <reaction evidence="14 15">
        <text>ATP + H2O = ADP + phosphate + H(+)</text>
        <dbReference type="Rhea" id="RHEA:13065"/>
        <dbReference type="ChEBI" id="CHEBI:15377"/>
        <dbReference type="ChEBI" id="CHEBI:15378"/>
        <dbReference type="ChEBI" id="CHEBI:30616"/>
        <dbReference type="ChEBI" id="CHEBI:43474"/>
        <dbReference type="ChEBI" id="CHEBI:456216"/>
        <dbReference type="EC" id="5.6.2.4"/>
    </reaction>
</comment>
<dbReference type="Gene3D" id="3.40.50.300">
    <property type="entry name" value="P-loop containing nucleotide triphosphate hydrolases"/>
    <property type="match status" value="2"/>
</dbReference>
<dbReference type="PROSITE" id="PS51192">
    <property type="entry name" value="HELICASE_ATP_BIND_1"/>
    <property type="match status" value="1"/>
</dbReference>
<evidence type="ECO:0000256" key="7">
    <source>
        <dbReference type="ARBA" id="ARBA00022840"/>
    </source>
</evidence>
<evidence type="ECO:0000256" key="5">
    <source>
        <dbReference type="ARBA" id="ARBA00022801"/>
    </source>
</evidence>
<dbReference type="InterPro" id="IPR033454">
    <property type="entry name" value="RecG_wedge"/>
</dbReference>
<dbReference type="Pfam" id="PF00271">
    <property type="entry name" value="Helicase_C"/>
    <property type="match status" value="1"/>
</dbReference>
<feature type="domain" description="Helicase ATP-binding" evidence="16">
    <location>
        <begin position="273"/>
        <end position="433"/>
    </location>
</feature>
<evidence type="ECO:0000256" key="15">
    <source>
        <dbReference type="RuleBase" id="RU363016"/>
    </source>
</evidence>
<dbReference type="SMART" id="SM00490">
    <property type="entry name" value="HELICc"/>
    <property type="match status" value="1"/>
</dbReference>
<evidence type="ECO:0000256" key="10">
    <source>
        <dbReference type="ARBA" id="ARBA00023204"/>
    </source>
</evidence>
<dbReference type="GO" id="GO:0006310">
    <property type="term" value="P:DNA recombination"/>
    <property type="evidence" value="ECO:0007669"/>
    <property type="project" value="UniProtKB-UniRule"/>
</dbReference>
<accession>A0A3T0D5X5</accession>
<dbReference type="InterPro" id="IPR047112">
    <property type="entry name" value="RecG/Mfd"/>
</dbReference>
<dbReference type="RefSeq" id="WP_127351924.1">
    <property type="nucleotide sequence ID" value="NZ_CP034791.1"/>
</dbReference>
<dbReference type="AlphaFoldDB" id="A0A3T0D5X5"/>
<keyword evidence="7 15" id="KW-0067">ATP-binding</keyword>
<evidence type="ECO:0000256" key="9">
    <source>
        <dbReference type="ARBA" id="ARBA00023172"/>
    </source>
</evidence>
<evidence type="ECO:0000256" key="13">
    <source>
        <dbReference type="ARBA" id="ARBA00034808"/>
    </source>
</evidence>
<dbReference type="GO" id="GO:0043138">
    <property type="term" value="F:3'-5' DNA helicase activity"/>
    <property type="evidence" value="ECO:0007669"/>
    <property type="project" value="UniProtKB-EC"/>
</dbReference>
<dbReference type="Pfam" id="PF17191">
    <property type="entry name" value="RecG_wedge"/>
    <property type="match status" value="1"/>
</dbReference>
<keyword evidence="19" id="KW-1185">Reference proteome</keyword>
<dbReference type="InterPro" id="IPR011545">
    <property type="entry name" value="DEAD/DEAH_box_helicase_dom"/>
</dbReference>
<dbReference type="InterPro" id="IPR004609">
    <property type="entry name" value="ATP-dep_DNA_helicase_RecG"/>
</dbReference>
<evidence type="ECO:0000259" key="16">
    <source>
        <dbReference type="PROSITE" id="PS51192"/>
    </source>
</evidence>
<keyword evidence="4 15" id="KW-0227">DNA damage</keyword>
<gene>
    <name evidence="18" type="primary">recG</name>
    <name evidence="18" type="ORF">ELD05_07380</name>
</gene>
<dbReference type="InterPro" id="IPR012340">
    <property type="entry name" value="NA-bd_OB-fold"/>
</dbReference>
<dbReference type="GO" id="GO:0005524">
    <property type="term" value="F:ATP binding"/>
    <property type="evidence" value="ECO:0007669"/>
    <property type="project" value="UniProtKB-KW"/>
</dbReference>
<dbReference type="GO" id="GO:0006281">
    <property type="term" value="P:DNA repair"/>
    <property type="evidence" value="ECO:0007669"/>
    <property type="project" value="UniProtKB-UniRule"/>
</dbReference>
<dbReference type="InterPro" id="IPR045562">
    <property type="entry name" value="RecG_dom3_C"/>
</dbReference>
<evidence type="ECO:0000256" key="6">
    <source>
        <dbReference type="ARBA" id="ARBA00022806"/>
    </source>
</evidence>
<dbReference type="GO" id="GO:0016887">
    <property type="term" value="F:ATP hydrolysis activity"/>
    <property type="evidence" value="ECO:0007669"/>
    <property type="project" value="RHEA"/>
</dbReference>
<dbReference type="SMART" id="SM00487">
    <property type="entry name" value="DEXDc"/>
    <property type="match status" value="1"/>
</dbReference>
<evidence type="ECO:0000256" key="14">
    <source>
        <dbReference type="ARBA" id="ARBA00048988"/>
    </source>
</evidence>
<name>A0A3T0D5X5_9FIRM</name>
<dbReference type="CDD" id="cd04488">
    <property type="entry name" value="RecG_wedge_OBF"/>
    <property type="match status" value="1"/>
</dbReference>
<evidence type="ECO:0000256" key="1">
    <source>
        <dbReference type="ARBA" id="ARBA00007504"/>
    </source>
</evidence>